<name>A0A3Q0R1D8_AMPCI</name>
<dbReference type="Ensembl" id="ENSACIT00000003357.1">
    <property type="protein sequence ID" value="ENSACIP00000003245.1"/>
    <property type="gene ID" value="ENSACIG00000002578.1"/>
</dbReference>
<organism evidence="1 2">
    <name type="scientific">Amphilophus citrinellus</name>
    <name type="common">Midas cichlid</name>
    <name type="synonym">Cichlasoma citrinellum</name>
    <dbReference type="NCBI Taxonomy" id="61819"/>
    <lineage>
        <taxon>Eukaryota</taxon>
        <taxon>Metazoa</taxon>
        <taxon>Chordata</taxon>
        <taxon>Craniata</taxon>
        <taxon>Vertebrata</taxon>
        <taxon>Euteleostomi</taxon>
        <taxon>Actinopterygii</taxon>
        <taxon>Neopterygii</taxon>
        <taxon>Teleostei</taxon>
        <taxon>Neoteleostei</taxon>
        <taxon>Acanthomorphata</taxon>
        <taxon>Ovalentaria</taxon>
        <taxon>Cichlomorphae</taxon>
        <taxon>Cichliformes</taxon>
        <taxon>Cichlidae</taxon>
        <taxon>New World cichlids</taxon>
        <taxon>Cichlasomatinae</taxon>
        <taxon>Heroini</taxon>
        <taxon>Amphilophus</taxon>
    </lineage>
</organism>
<keyword evidence="2" id="KW-1185">Reference proteome</keyword>
<dbReference type="Proteomes" id="UP000261340">
    <property type="component" value="Unplaced"/>
</dbReference>
<evidence type="ECO:0000313" key="1">
    <source>
        <dbReference type="Ensembl" id="ENSACIP00000003245.1"/>
    </source>
</evidence>
<accession>A0A3Q0R1D8</accession>
<sequence>MQASGQQRSAYMHAHTHIHTLNRIGSNYTTIEGCQQQAFLSVCVSSLPGSVFNLAPPHMFGNRLNPNSTMAALIAQSEVVNLPIDLSISPFSINALSLPPFSSPIGGLQIRGETLPPVATSIEQLLERQWNEGQSFLLQQGTQGDGERTQALFCHHIPPPTPGGEQEAGGAD</sequence>
<proteinExistence type="predicted"/>
<dbReference type="GeneTree" id="ENSGT00940000157711"/>
<evidence type="ECO:0000313" key="2">
    <source>
        <dbReference type="Proteomes" id="UP000261340"/>
    </source>
</evidence>
<protein>
    <submittedName>
        <fullName evidence="1">Uncharacterized protein</fullName>
    </submittedName>
</protein>
<reference evidence="1" key="2">
    <citation type="submission" date="2025-09" db="UniProtKB">
        <authorList>
            <consortium name="Ensembl"/>
        </authorList>
    </citation>
    <scope>IDENTIFICATION</scope>
</reference>
<reference evidence="1" key="1">
    <citation type="submission" date="2025-08" db="UniProtKB">
        <authorList>
            <consortium name="Ensembl"/>
        </authorList>
    </citation>
    <scope>IDENTIFICATION</scope>
</reference>
<dbReference type="AlphaFoldDB" id="A0A3Q0R1D8"/>